<dbReference type="InterPro" id="IPR046953">
    <property type="entry name" value="Spore_GerAC-like_C"/>
</dbReference>
<sequence length="104" mass="12320">MMYSLLKGEEKKIARITLNMDSSKKESGYKYLTFDITKSKPKMQIMVESNKQVRVKYHVDWRVDIAEYPSDNLKNDNVLEKLDRRMSLEMTHLADQTIKKMQMA</sequence>
<comment type="caution">
    <text evidence="2">The sequence shown here is derived from an EMBL/GenBank/DDBJ whole genome shotgun (WGS) entry which is preliminary data.</text>
</comment>
<dbReference type="Pfam" id="PF05504">
    <property type="entry name" value="Spore_GerAC"/>
    <property type="match status" value="1"/>
</dbReference>
<dbReference type="AlphaFoldDB" id="A0A6I4W0T8"/>
<organism evidence="2 3">
    <name type="scientific">Shimazuella alba</name>
    <dbReference type="NCBI Taxonomy" id="2690964"/>
    <lineage>
        <taxon>Bacteria</taxon>
        <taxon>Bacillati</taxon>
        <taxon>Bacillota</taxon>
        <taxon>Bacilli</taxon>
        <taxon>Bacillales</taxon>
        <taxon>Thermoactinomycetaceae</taxon>
        <taxon>Shimazuella</taxon>
    </lineage>
</organism>
<accession>A0A6I4W0T8</accession>
<dbReference type="InterPro" id="IPR038501">
    <property type="entry name" value="Spore_GerAC_C_sf"/>
</dbReference>
<evidence type="ECO:0000259" key="1">
    <source>
        <dbReference type="Pfam" id="PF05504"/>
    </source>
</evidence>
<keyword evidence="3" id="KW-1185">Reference proteome</keyword>
<gene>
    <name evidence="2" type="ORF">GSM42_11330</name>
</gene>
<evidence type="ECO:0000313" key="3">
    <source>
        <dbReference type="Proteomes" id="UP000430692"/>
    </source>
</evidence>
<name>A0A6I4W0T8_9BACL</name>
<dbReference type="EMBL" id="WUUL01000007">
    <property type="protein sequence ID" value="MXQ54294.1"/>
    <property type="molecule type" value="Genomic_DNA"/>
</dbReference>
<protein>
    <recommendedName>
        <fullName evidence="1">Spore germination GerAC-like C-terminal domain-containing protein</fullName>
    </recommendedName>
</protein>
<reference evidence="2 3" key="1">
    <citation type="submission" date="2019-12" db="EMBL/GenBank/DDBJ databases">
        <title>Whole-genome analyses of novel actinobacteria.</title>
        <authorList>
            <person name="Sahin N."/>
            <person name="Saygin H."/>
        </authorList>
    </citation>
    <scope>NUCLEOTIDE SEQUENCE [LARGE SCALE GENOMIC DNA]</scope>
    <source>
        <strain evidence="2 3">KC615</strain>
    </source>
</reference>
<dbReference type="Proteomes" id="UP000430692">
    <property type="component" value="Unassembled WGS sequence"/>
</dbReference>
<feature type="domain" description="Spore germination GerAC-like C-terminal" evidence="1">
    <location>
        <begin position="2"/>
        <end position="102"/>
    </location>
</feature>
<proteinExistence type="predicted"/>
<dbReference type="Gene3D" id="3.30.300.210">
    <property type="entry name" value="Nutrient germinant receptor protein C, domain 3"/>
    <property type="match status" value="1"/>
</dbReference>
<evidence type="ECO:0000313" key="2">
    <source>
        <dbReference type="EMBL" id="MXQ54294.1"/>
    </source>
</evidence>